<name>A0AAV3QMY4_LITER</name>
<organism evidence="1 2">
    <name type="scientific">Lithospermum erythrorhizon</name>
    <name type="common">Purple gromwell</name>
    <name type="synonym">Lithospermum officinale var. erythrorhizon</name>
    <dbReference type="NCBI Taxonomy" id="34254"/>
    <lineage>
        <taxon>Eukaryota</taxon>
        <taxon>Viridiplantae</taxon>
        <taxon>Streptophyta</taxon>
        <taxon>Embryophyta</taxon>
        <taxon>Tracheophyta</taxon>
        <taxon>Spermatophyta</taxon>
        <taxon>Magnoliopsida</taxon>
        <taxon>eudicotyledons</taxon>
        <taxon>Gunneridae</taxon>
        <taxon>Pentapetalae</taxon>
        <taxon>asterids</taxon>
        <taxon>lamiids</taxon>
        <taxon>Boraginales</taxon>
        <taxon>Boraginaceae</taxon>
        <taxon>Boraginoideae</taxon>
        <taxon>Lithospermeae</taxon>
        <taxon>Lithospermum</taxon>
    </lineage>
</organism>
<protein>
    <recommendedName>
        <fullName evidence="3">Integrase catalytic domain-containing protein</fullName>
    </recommendedName>
</protein>
<evidence type="ECO:0000313" key="1">
    <source>
        <dbReference type="EMBL" id="GAA0164626.1"/>
    </source>
</evidence>
<keyword evidence="2" id="KW-1185">Reference proteome</keyword>
<dbReference type="Proteomes" id="UP001454036">
    <property type="component" value="Unassembled WGS sequence"/>
</dbReference>
<dbReference type="Gene3D" id="3.30.420.10">
    <property type="entry name" value="Ribonuclease H-like superfamily/Ribonuclease H"/>
    <property type="match status" value="1"/>
</dbReference>
<dbReference type="PANTHER" id="PTHR47266">
    <property type="entry name" value="ENDONUCLEASE-RELATED"/>
    <property type="match status" value="1"/>
</dbReference>
<dbReference type="InterPro" id="IPR036397">
    <property type="entry name" value="RNaseH_sf"/>
</dbReference>
<dbReference type="EMBL" id="BAABME010005110">
    <property type="protein sequence ID" value="GAA0164626.1"/>
    <property type="molecule type" value="Genomic_DNA"/>
</dbReference>
<proteinExistence type="predicted"/>
<dbReference type="AlphaFoldDB" id="A0AAV3QMY4"/>
<dbReference type="InterPro" id="IPR012337">
    <property type="entry name" value="RNaseH-like_sf"/>
</dbReference>
<comment type="caution">
    <text evidence="1">The sequence shown here is derived from an EMBL/GenBank/DDBJ whole genome shotgun (WGS) entry which is preliminary data.</text>
</comment>
<sequence>MVSMLYLVPFYQWAVDIVGDLPRTPGGKMYTIVVVDYFTKWVDAKPLTRQGQDQNTGMASVSYPQANGHVEVMNRVIFKGVKKRLQEEGGYWE</sequence>
<dbReference type="GO" id="GO:0003676">
    <property type="term" value="F:nucleic acid binding"/>
    <property type="evidence" value="ECO:0007669"/>
    <property type="project" value="InterPro"/>
</dbReference>
<dbReference type="SUPFAM" id="SSF53098">
    <property type="entry name" value="Ribonuclease H-like"/>
    <property type="match status" value="1"/>
</dbReference>
<reference evidence="1 2" key="1">
    <citation type="submission" date="2024-01" db="EMBL/GenBank/DDBJ databases">
        <title>The complete chloroplast genome sequence of Lithospermum erythrorhizon: insights into the phylogenetic relationship among Boraginaceae species and the maternal lineages of purple gromwells.</title>
        <authorList>
            <person name="Okada T."/>
            <person name="Watanabe K."/>
        </authorList>
    </citation>
    <scope>NUCLEOTIDE SEQUENCE [LARGE SCALE GENOMIC DNA]</scope>
</reference>
<evidence type="ECO:0008006" key="3">
    <source>
        <dbReference type="Google" id="ProtNLM"/>
    </source>
</evidence>
<evidence type="ECO:0000313" key="2">
    <source>
        <dbReference type="Proteomes" id="UP001454036"/>
    </source>
</evidence>
<gene>
    <name evidence="1" type="ORF">LIER_20218</name>
</gene>
<accession>A0AAV3QMY4</accession>
<dbReference type="InterPro" id="IPR052160">
    <property type="entry name" value="Gypsy_RT_Integrase-like"/>
</dbReference>